<sequence length="117" mass="12326">MLAFGLIINITMAVMTGVSAAAADNAKLLALVSGFASALLAWGFVVLAQRLPFGHRPRHIAIAVFSIVLLLSLLSAKTAIAVIQPFHLQEMVQALVHIPAILLSAGSLICLLTRSRS</sequence>
<evidence type="ECO:0000256" key="1">
    <source>
        <dbReference type="SAM" id="Phobius"/>
    </source>
</evidence>
<protein>
    <submittedName>
        <fullName evidence="2">Uncharacterized protein</fullName>
    </submittedName>
</protein>
<evidence type="ECO:0000313" key="3">
    <source>
        <dbReference type="Proteomes" id="UP000078572"/>
    </source>
</evidence>
<keyword evidence="1" id="KW-1133">Transmembrane helix</keyword>
<accession>A0A192A572</accession>
<keyword evidence="3" id="KW-1185">Reference proteome</keyword>
<feature type="transmembrane region" description="Helical" evidence="1">
    <location>
        <begin position="60"/>
        <end position="83"/>
    </location>
</feature>
<proteinExistence type="predicted"/>
<dbReference type="STRING" id="190721.ACS15_5128"/>
<reference evidence="3" key="1">
    <citation type="submission" date="2016-06" db="EMBL/GenBank/DDBJ databases">
        <authorList>
            <person name="Xu Y."/>
            <person name="Nagy A."/>
            <person name="Yan X."/>
            <person name="Kim S.W."/>
            <person name="Haley B."/>
            <person name="Liu N.T."/>
            <person name="Nou X."/>
        </authorList>
    </citation>
    <scope>NUCLEOTIDE SEQUENCE [LARGE SCALE GENOMIC DNA]</scope>
    <source>
        <strain evidence="3">ATCC 49129</strain>
    </source>
</reference>
<feature type="transmembrane region" description="Helical" evidence="1">
    <location>
        <begin position="95"/>
        <end position="113"/>
    </location>
</feature>
<dbReference type="Proteomes" id="UP000078572">
    <property type="component" value="Chromosome 2"/>
</dbReference>
<keyword evidence="1" id="KW-0812">Transmembrane</keyword>
<dbReference type="EMBL" id="CP016023">
    <property type="protein sequence ID" value="ANJ75493.1"/>
    <property type="molecule type" value="Genomic_DNA"/>
</dbReference>
<evidence type="ECO:0000313" key="2">
    <source>
        <dbReference type="EMBL" id="ANJ75493.1"/>
    </source>
</evidence>
<organism evidence="2 3">
    <name type="scientific">Ralstonia insidiosa</name>
    <dbReference type="NCBI Taxonomy" id="190721"/>
    <lineage>
        <taxon>Bacteria</taxon>
        <taxon>Pseudomonadati</taxon>
        <taxon>Pseudomonadota</taxon>
        <taxon>Betaproteobacteria</taxon>
        <taxon>Burkholderiales</taxon>
        <taxon>Burkholderiaceae</taxon>
        <taxon>Ralstonia</taxon>
    </lineage>
</organism>
<feature type="transmembrane region" description="Helical" evidence="1">
    <location>
        <begin position="30"/>
        <end position="48"/>
    </location>
</feature>
<gene>
    <name evidence="2" type="ORF">A9Y76_23655</name>
</gene>
<keyword evidence="1" id="KW-0472">Membrane</keyword>
<name>A0A192A572_9RALS</name>
<dbReference type="AlphaFoldDB" id="A0A192A572"/>